<protein>
    <submittedName>
        <fullName evidence="1">Uncharacterized protein</fullName>
    </submittedName>
</protein>
<proteinExistence type="predicted"/>
<organism evidence="1">
    <name type="scientific">Burkholderia cenocepacia</name>
    <dbReference type="NCBI Taxonomy" id="95486"/>
    <lineage>
        <taxon>Bacteria</taxon>
        <taxon>Pseudomonadati</taxon>
        <taxon>Pseudomonadota</taxon>
        <taxon>Betaproteobacteria</taxon>
        <taxon>Burkholderiales</taxon>
        <taxon>Burkholderiaceae</taxon>
        <taxon>Burkholderia</taxon>
        <taxon>Burkholderia cepacia complex</taxon>
    </lineage>
</organism>
<evidence type="ECO:0000313" key="1">
    <source>
        <dbReference type="EMBL" id="KEA59209.1"/>
    </source>
</evidence>
<accession>A0A071ME65</accession>
<dbReference type="EMBL" id="JJOA01000011">
    <property type="protein sequence ID" value="KEA59209.1"/>
    <property type="molecule type" value="Genomic_DNA"/>
</dbReference>
<sequence>MNDTTRQAPAWRPIRFLPTFLYLFDAQLDEARGIQVKLTTHKMEPHVLDGAMLGRIRHYYARQRKTLPIQDEQFMRWQAEAATAEQREMLARVSVHADELSGLFNSIIAAIDALSRDTLDSSRQNASISAEPRVAASP</sequence>
<dbReference type="AlphaFoldDB" id="A0A071ME65"/>
<dbReference type="OrthoDB" id="8965601at2"/>
<comment type="caution">
    <text evidence="1">The sequence shown here is derived from an EMBL/GenBank/DDBJ whole genome shotgun (WGS) entry which is preliminary data.</text>
</comment>
<gene>
    <name evidence="1" type="ORF">DT99_13330</name>
</gene>
<reference evidence="1" key="1">
    <citation type="submission" date="2014-04" db="EMBL/GenBank/DDBJ databases">
        <title>In planta biocontrol of soil-borne Fusarium wilt of banana through a plant endophytic bacterium, Burkholderia cenocepacia 869T2.</title>
        <authorList>
            <person name="Ho Y.-N."/>
            <person name="Chiang H.-M."/>
            <person name="Chao C.-P."/>
            <person name="Su C.-C."/>
            <person name="Hsu H.-F."/>
            <person name="Guo C.-T."/>
            <person name="Hsieh J.-L."/>
            <person name="Huang C.-C."/>
        </authorList>
    </citation>
    <scope>NUCLEOTIDE SEQUENCE [LARGE SCALE GENOMIC DNA]</scope>
    <source>
        <strain evidence="1">869T2</strain>
    </source>
</reference>
<name>A0A071ME65_9BURK</name>